<feature type="signal peptide" evidence="16">
    <location>
        <begin position="1"/>
        <end position="24"/>
    </location>
</feature>
<keyword evidence="16" id="KW-0732">Signal</keyword>
<dbReference type="InterPro" id="IPR000172">
    <property type="entry name" value="GMC_OxRdtase_N"/>
</dbReference>
<keyword evidence="8" id="KW-1207">Sterol metabolism</keyword>
<gene>
    <name evidence="19" type="ORF">BOX37_05905</name>
</gene>
<keyword evidence="5" id="KW-0274">FAD</keyword>
<dbReference type="InterPro" id="IPR052542">
    <property type="entry name" value="Cholesterol_Oxidase"/>
</dbReference>
<evidence type="ECO:0000256" key="6">
    <source>
        <dbReference type="ARBA" id="ARBA00023002"/>
    </source>
</evidence>
<dbReference type="EMBL" id="CP018082">
    <property type="protein sequence ID" value="APE33580.1"/>
    <property type="molecule type" value="Genomic_DNA"/>
</dbReference>
<dbReference type="SUPFAM" id="SSF51905">
    <property type="entry name" value="FAD/NAD(P)-binding domain"/>
    <property type="match status" value="1"/>
</dbReference>
<dbReference type="Pfam" id="PF05199">
    <property type="entry name" value="GMC_oxred_C"/>
    <property type="match status" value="1"/>
</dbReference>
<feature type="domain" description="Glucose-methanol-choline oxidoreductase C-terminal" evidence="18">
    <location>
        <begin position="480"/>
        <end position="532"/>
    </location>
</feature>
<dbReference type="OrthoDB" id="3587784at2"/>
<dbReference type="GO" id="GO:0050660">
    <property type="term" value="F:flavin adenine dinucleotide binding"/>
    <property type="evidence" value="ECO:0007669"/>
    <property type="project" value="InterPro"/>
</dbReference>
<evidence type="ECO:0000256" key="11">
    <source>
        <dbReference type="ARBA" id="ARBA00038856"/>
    </source>
</evidence>
<dbReference type="InterPro" id="IPR007867">
    <property type="entry name" value="GMC_OxRtase_C"/>
</dbReference>
<comment type="cofactor">
    <cofactor evidence="1">
        <name>FAD</name>
        <dbReference type="ChEBI" id="CHEBI:57692"/>
    </cofactor>
</comment>
<keyword evidence="9" id="KW-0753">Steroid metabolism</keyword>
<evidence type="ECO:0000256" key="15">
    <source>
        <dbReference type="ARBA" id="ARBA00049778"/>
    </source>
</evidence>
<dbReference type="GO" id="GO:0008203">
    <property type="term" value="P:cholesterol metabolic process"/>
    <property type="evidence" value="ECO:0007669"/>
    <property type="project" value="UniProtKB-KW"/>
</dbReference>
<dbReference type="GO" id="GO:0004769">
    <property type="term" value="F:steroid Delta-isomerase activity"/>
    <property type="evidence" value="ECO:0007669"/>
    <property type="project" value="UniProtKB-EC"/>
</dbReference>
<keyword evidence="4" id="KW-0285">Flavoprotein</keyword>
<dbReference type="GO" id="GO:0016995">
    <property type="term" value="F:cholesterol oxidase activity"/>
    <property type="evidence" value="ECO:0007669"/>
    <property type="project" value="UniProtKB-EC"/>
</dbReference>
<dbReference type="PANTHER" id="PTHR47470">
    <property type="entry name" value="CHOLESTEROL OXIDASE"/>
    <property type="match status" value="1"/>
</dbReference>
<evidence type="ECO:0000256" key="14">
    <source>
        <dbReference type="ARBA" id="ARBA00049744"/>
    </source>
</evidence>
<evidence type="ECO:0000256" key="13">
    <source>
        <dbReference type="ARBA" id="ARBA00049723"/>
    </source>
</evidence>
<dbReference type="EC" id="1.1.3.6" evidence="13"/>
<protein>
    <recommendedName>
        <fullName evidence="14">Cholesterol oxidase</fullName>
        <ecNumber evidence="13">1.1.3.6</ecNumber>
        <ecNumber evidence="11">5.3.3.1</ecNumber>
    </recommendedName>
    <alternativeName>
        <fullName evidence="15">Cholesterol isomerase</fullName>
    </alternativeName>
</protein>
<comment type="pathway">
    <text evidence="12">Steroid metabolism; cholesterol degradation.</text>
</comment>
<dbReference type="Proteomes" id="UP000183810">
    <property type="component" value="Chromosome"/>
</dbReference>
<dbReference type="Gene3D" id="3.30.410.10">
    <property type="entry name" value="Cholesterol Oxidase, domain 2"/>
    <property type="match status" value="1"/>
</dbReference>
<dbReference type="Gene3D" id="3.50.50.60">
    <property type="entry name" value="FAD/NAD(P)-binding domain"/>
    <property type="match status" value="1"/>
</dbReference>
<evidence type="ECO:0000256" key="1">
    <source>
        <dbReference type="ARBA" id="ARBA00001974"/>
    </source>
</evidence>
<evidence type="ECO:0000256" key="5">
    <source>
        <dbReference type="ARBA" id="ARBA00022827"/>
    </source>
</evidence>
<name>A0A1J0VNF8_9NOCA</name>
<dbReference type="EC" id="5.3.3.1" evidence="11"/>
<accession>A0A1J0VNF8</accession>
<dbReference type="AlphaFoldDB" id="A0A1J0VNF8"/>
<evidence type="ECO:0000256" key="2">
    <source>
        <dbReference type="ARBA" id="ARBA00010790"/>
    </source>
</evidence>
<evidence type="ECO:0000259" key="17">
    <source>
        <dbReference type="Pfam" id="PF00732"/>
    </source>
</evidence>
<dbReference type="SUPFAM" id="SSF54373">
    <property type="entry name" value="FAD-linked reductases, C-terminal domain"/>
    <property type="match status" value="1"/>
</dbReference>
<feature type="domain" description="Glucose-methanol-choline oxidoreductase N-terminal" evidence="17">
    <location>
        <begin position="138"/>
        <end position="346"/>
    </location>
</feature>
<evidence type="ECO:0000313" key="20">
    <source>
        <dbReference type="Proteomes" id="UP000183810"/>
    </source>
</evidence>
<keyword evidence="7" id="KW-0443">Lipid metabolism</keyword>
<proteinExistence type="inferred from homology"/>
<dbReference type="PANTHER" id="PTHR47470:SF1">
    <property type="entry name" value="FAD-DEPENDENT OXIDOREDUCTASE 2 FAD BINDING DOMAIN-CONTAINING PROTEIN"/>
    <property type="match status" value="1"/>
</dbReference>
<dbReference type="InterPro" id="IPR036188">
    <property type="entry name" value="FAD/NAD-bd_sf"/>
</dbReference>
<evidence type="ECO:0000256" key="12">
    <source>
        <dbReference type="ARBA" id="ARBA00049645"/>
    </source>
</evidence>
<evidence type="ECO:0000256" key="9">
    <source>
        <dbReference type="ARBA" id="ARBA00023221"/>
    </source>
</evidence>
<evidence type="ECO:0000256" key="10">
    <source>
        <dbReference type="ARBA" id="ARBA00023235"/>
    </source>
</evidence>
<evidence type="ECO:0000256" key="8">
    <source>
        <dbReference type="ARBA" id="ARBA00023166"/>
    </source>
</evidence>
<dbReference type="KEGG" id="nsl:BOX37_05905"/>
<keyword evidence="3" id="KW-0153">Cholesterol metabolism</keyword>
<keyword evidence="20" id="KW-1185">Reference proteome</keyword>
<comment type="similarity">
    <text evidence="2">Belongs to the GMC oxidoreductase family.</text>
</comment>
<feature type="chain" id="PRO_5039560916" description="Cholesterol oxidase" evidence="16">
    <location>
        <begin position="25"/>
        <end position="544"/>
    </location>
</feature>
<evidence type="ECO:0000256" key="7">
    <source>
        <dbReference type="ARBA" id="ARBA00023098"/>
    </source>
</evidence>
<evidence type="ECO:0000256" key="3">
    <source>
        <dbReference type="ARBA" id="ARBA00022548"/>
    </source>
</evidence>
<sequence length="544" mass="57452">MDRRAFIRSSALGATLGVASVLTAAPSPTVADDDTLAAFYRTVVPEIFAPLPDPPQHCPTIVIGSGFGGAVSALRLAEADAEVAVLERGSRWPNDPWRDVFSSETLPDGRGIWHRDSFSDVLGSITGVPVPLGVDDFGGVLCIDNYPNMRVLRGAAVGGGSIVYTGVSVQPERRFFDAVFAGVVDYGEMNDVYYPLARRTLRVSAMPDDIYHSPAFAHSRAWDAAARRAGYLPLPSESTWNWNVLRDELAGRSRPSATIGRSTMGNSNAAKIDLNQTYLRHAENTGRVRIYPGHTVNSIVQERDRRFSVHTTKLAPTGQVLRTRTLTCDRLFLAAGSIGTTELLVRARATGTLSNLNEHIGAGWGPNGNVVMAPWTLDTPMLGTQGAAVASRLLDESGTPTVLENFSVPGVPVDVGLLVVIGLVLDDTRGTIRYDPSTDRAILDWPDQGGAASIAAAGAVSSRVAAAGVSLLPATAGYAAASSHPLGGAVIGRATDHYGRVHGHPGLYVVDGAAIPGNAGAANPSLTITALAERNIEQIIRDGR</sequence>
<evidence type="ECO:0000256" key="4">
    <source>
        <dbReference type="ARBA" id="ARBA00022630"/>
    </source>
</evidence>
<keyword evidence="10" id="KW-0413">Isomerase</keyword>
<evidence type="ECO:0000259" key="18">
    <source>
        <dbReference type="Pfam" id="PF05199"/>
    </source>
</evidence>
<reference evidence="19" key="1">
    <citation type="submission" date="2016-11" db="EMBL/GenBank/DDBJ databases">
        <authorList>
            <person name="Jaros S."/>
            <person name="Januszkiewicz K."/>
            <person name="Wedrychowicz H."/>
        </authorList>
    </citation>
    <scope>NUCLEOTIDE SEQUENCE [LARGE SCALE GENOMIC DNA]</scope>
    <source>
        <strain evidence="19">Y48</strain>
    </source>
</reference>
<keyword evidence="6" id="KW-0560">Oxidoreductase</keyword>
<evidence type="ECO:0000256" key="16">
    <source>
        <dbReference type="SAM" id="SignalP"/>
    </source>
</evidence>
<evidence type="ECO:0000313" key="19">
    <source>
        <dbReference type="EMBL" id="APE33580.1"/>
    </source>
</evidence>
<organism evidence="19 20">
    <name type="scientific">Nocardia mangyaensis</name>
    <dbReference type="NCBI Taxonomy" id="2213200"/>
    <lineage>
        <taxon>Bacteria</taxon>
        <taxon>Bacillati</taxon>
        <taxon>Actinomycetota</taxon>
        <taxon>Actinomycetes</taxon>
        <taxon>Mycobacteriales</taxon>
        <taxon>Nocardiaceae</taxon>
        <taxon>Nocardia</taxon>
    </lineage>
</organism>
<dbReference type="RefSeq" id="WP_071926764.1">
    <property type="nucleotide sequence ID" value="NZ_CP018082.1"/>
</dbReference>
<dbReference type="Pfam" id="PF00732">
    <property type="entry name" value="GMC_oxred_N"/>
    <property type="match status" value="1"/>
</dbReference>